<dbReference type="EMBL" id="LBOW01000010">
    <property type="protein sequence ID" value="KKP44224.1"/>
    <property type="molecule type" value="Genomic_DNA"/>
</dbReference>
<dbReference type="Proteomes" id="UP000034778">
    <property type="component" value="Unassembled WGS sequence"/>
</dbReference>
<sequence>MKSKKFTVFIAGVMQGSKTEGIHSQDYRTEITNILNKHLKNVEVVDPDKTDPDRLNYNFEQSKKMFFDYCAVAGKVDLLISFLPIASMGSSIEMWNAYQANIPIFTITPMPQNWVIKLLSKEVFSDLEDFDKRVLKILNNYFK</sequence>
<dbReference type="STRING" id="1618566.UR35_C0010G0016"/>
<organism evidence="1 2">
    <name type="scientific">Candidatus Woesebacteria bacterium GW2011_GWB1_33_22</name>
    <dbReference type="NCBI Taxonomy" id="1618566"/>
    <lineage>
        <taxon>Bacteria</taxon>
        <taxon>Candidatus Woeseibacteriota</taxon>
    </lineage>
</organism>
<accession>A0A0F9ZJE5</accession>
<evidence type="ECO:0000313" key="2">
    <source>
        <dbReference type="Proteomes" id="UP000034778"/>
    </source>
</evidence>
<proteinExistence type="predicted"/>
<gene>
    <name evidence="1" type="ORF">UR35_C0010G0016</name>
</gene>
<evidence type="ECO:0008006" key="3">
    <source>
        <dbReference type="Google" id="ProtNLM"/>
    </source>
</evidence>
<dbReference type="AlphaFoldDB" id="A0A0F9ZJE5"/>
<evidence type="ECO:0000313" key="1">
    <source>
        <dbReference type="EMBL" id="KKP44224.1"/>
    </source>
</evidence>
<reference evidence="1 2" key="1">
    <citation type="journal article" date="2015" name="Nature">
        <title>rRNA introns, odd ribosomes, and small enigmatic genomes across a large radiation of phyla.</title>
        <authorList>
            <person name="Brown C.T."/>
            <person name="Hug L.A."/>
            <person name="Thomas B.C."/>
            <person name="Sharon I."/>
            <person name="Castelle C.J."/>
            <person name="Singh A."/>
            <person name="Wilkins M.J."/>
            <person name="Williams K.H."/>
            <person name="Banfield J.F."/>
        </authorList>
    </citation>
    <scope>NUCLEOTIDE SEQUENCE [LARGE SCALE GENOMIC DNA]</scope>
</reference>
<comment type="caution">
    <text evidence="1">The sequence shown here is derived from an EMBL/GenBank/DDBJ whole genome shotgun (WGS) entry which is preliminary data.</text>
</comment>
<name>A0A0F9ZJE5_9BACT</name>
<protein>
    <recommendedName>
        <fullName evidence="3">2'-deoxynucleoside 5'-phosphate N-hydrolase 1</fullName>
    </recommendedName>
</protein>